<keyword evidence="3" id="KW-1185">Reference proteome</keyword>
<organism evidence="2 3">
    <name type="scientific">Pedobacter nyackensis</name>
    <dbReference type="NCBI Taxonomy" id="475255"/>
    <lineage>
        <taxon>Bacteria</taxon>
        <taxon>Pseudomonadati</taxon>
        <taxon>Bacteroidota</taxon>
        <taxon>Sphingobacteriia</taxon>
        <taxon>Sphingobacteriales</taxon>
        <taxon>Sphingobacteriaceae</taxon>
        <taxon>Pedobacter</taxon>
    </lineage>
</organism>
<dbReference type="InterPro" id="IPR002502">
    <property type="entry name" value="Amidase_domain"/>
</dbReference>
<protein>
    <submittedName>
        <fullName evidence="2">N-acetylmuramoyl-L-alanine amidase</fullName>
    </submittedName>
</protein>
<dbReference type="InterPro" id="IPR036505">
    <property type="entry name" value="Amidase/PGRP_sf"/>
</dbReference>
<name>A0A1W1ZYL5_9SPHI</name>
<dbReference type="EMBL" id="FWYB01000001">
    <property type="protein sequence ID" value="SMC53446.1"/>
    <property type="molecule type" value="Genomic_DNA"/>
</dbReference>
<dbReference type="Proteomes" id="UP000192678">
    <property type="component" value="Unassembled WGS sequence"/>
</dbReference>
<dbReference type="SUPFAM" id="SSF55846">
    <property type="entry name" value="N-acetylmuramoyl-L-alanine amidase-like"/>
    <property type="match status" value="1"/>
</dbReference>
<dbReference type="OrthoDB" id="1037861at2"/>
<reference evidence="2 3" key="1">
    <citation type="submission" date="2017-04" db="EMBL/GenBank/DDBJ databases">
        <authorList>
            <person name="Afonso C.L."/>
            <person name="Miller P.J."/>
            <person name="Scott M.A."/>
            <person name="Spackman E."/>
            <person name="Goraichik I."/>
            <person name="Dimitrov K.M."/>
            <person name="Suarez D.L."/>
            <person name="Swayne D.E."/>
        </authorList>
    </citation>
    <scope>NUCLEOTIDE SEQUENCE [LARGE SCALE GENOMIC DNA]</scope>
    <source>
        <strain evidence="2 3">DSM 19625</strain>
    </source>
</reference>
<accession>A0A1W1ZYL5</accession>
<gene>
    <name evidence="2" type="ORF">SAMN04488101_101158</name>
</gene>
<dbReference type="PROSITE" id="PS00018">
    <property type="entry name" value="EF_HAND_1"/>
    <property type="match status" value="1"/>
</dbReference>
<dbReference type="STRING" id="475255.SAMN04488101_101158"/>
<dbReference type="AlphaFoldDB" id="A0A1W1ZYL5"/>
<dbReference type="CDD" id="cd06583">
    <property type="entry name" value="PGRP"/>
    <property type="match status" value="1"/>
</dbReference>
<dbReference type="Gene3D" id="3.40.80.10">
    <property type="entry name" value="Peptidoglycan recognition protein-like"/>
    <property type="match status" value="1"/>
</dbReference>
<feature type="domain" description="N-acetylmuramoyl-L-alanine amidase" evidence="1">
    <location>
        <begin position="2"/>
        <end position="131"/>
    </location>
</feature>
<dbReference type="GO" id="GO:0009253">
    <property type="term" value="P:peptidoglycan catabolic process"/>
    <property type="evidence" value="ECO:0007669"/>
    <property type="project" value="InterPro"/>
</dbReference>
<dbReference type="InterPro" id="IPR018247">
    <property type="entry name" value="EF_Hand_1_Ca_BS"/>
</dbReference>
<dbReference type="GO" id="GO:0008745">
    <property type="term" value="F:N-acetylmuramoyl-L-alanine amidase activity"/>
    <property type="evidence" value="ECO:0007669"/>
    <property type="project" value="InterPro"/>
</dbReference>
<sequence length="163" mass="18176">MRRIDYIVLHCTAGPQNQTIDTIKRYWKNELGWSKPGYHYLINADGSYEKIHPIESPTNGVAGNNAHSIHISYIGGVEVLQSINKSGKVINVVGKSVDNRTEAQIATQIAIIKKLKPYAPNAKIVGHRDFSPDKNHDGILQPNEWMKACPSFDVKSWIKSVGL</sequence>
<dbReference type="Pfam" id="PF01510">
    <property type="entry name" value="Amidase_2"/>
    <property type="match status" value="1"/>
</dbReference>
<dbReference type="RefSeq" id="WP_084286760.1">
    <property type="nucleotide sequence ID" value="NZ_FWYB01000001.1"/>
</dbReference>
<evidence type="ECO:0000313" key="2">
    <source>
        <dbReference type="EMBL" id="SMC53446.1"/>
    </source>
</evidence>
<evidence type="ECO:0000259" key="1">
    <source>
        <dbReference type="Pfam" id="PF01510"/>
    </source>
</evidence>
<evidence type="ECO:0000313" key="3">
    <source>
        <dbReference type="Proteomes" id="UP000192678"/>
    </source>
</evidence>
<proteinExistence type="predicted"/>